<keyword evidence="3" id="KW-1185">Reference proteome</keyword>
<protein>
    <submittedName>
        <fullName evidence="2">Uncharacterized protein</fullName>
    </submittedName>
</protein>
<gene>
    <name evidence="2" type="ORF">URODEC1_LOCUS39330</name>
</gene>
<reference evidence="2 3" key="2">
    <citation type="submission" date="2024-10" db="EMBL/GenBank/DDBJ databases">
        <authorList>
            <person name="Ryan C."/>
        </authorList>
    </citation>
    <scope>NUCLEOTIDE SEQUENCE [LARGE SCALE GENOMIC DNA]</scope>
</reference>
<feature type="compositionally biased region" description="Polar residues" evidence="1">
    <location>
        <begin position="17"/>
        <end position="32"/>
    </location>
</feature>
<evidence type="ECO:0000313" key="2">
    <source>
        <dbReference type="EMBL" id="CAL4952117.1"/>
    </source>
</evidence>
<name>A0ABC8Z1I0_9POAL</name>
<evidence type="ECO:0000313" key="3">
    <source>
        <dbReference type="Proteomes" id="UP001497457"/>
    </source>
</evidence>
<dbReference type="EMBL" id="OZ075127">
    <property type="protein sequence ID" value="CAL4952117.1"/>
    <property type="molecule type" value="Genomic_DNA"/>
</dbReference>
<dbReference type="AlphaFoldDB" id="A0ABC8Z1I0"/>
<feature type="compositionally biased region" description="Basic residues" evidence="1">
    <location>
        <begin position="80"/>
        <end position="89"/>
    </location>
</feature>
<proteinExistence type="predicted"/>
<organism evidence="2 3">
    <name type="scientific">Urochloa decumbens</name>
    <dbReference type="NCBI Taxonomy" id="240449"/>
    <lineage>
        <taxon>Eukaryota</taxon>
        <taxon>Viridiplantae</taxon>
        <taxon>Streptophyta</taxon>
        <taxon>Embryophyta</taxon>
        <taxon>Tracheophyta</taxon>
        <taxon>Spermatophyta</taxon>
        <taxon>Magnoliopsida</taxon>
        <taxon>Liliopsida</taxon>
        <taxon>Poales</taxon>
        <taxon>Poaceae</taxon>
        <taxon>PACMAD clade</taxon>
        <taxon>Panicoideae</taxon>
        <taxon>Panicodae</taxon>
        <taxon>Paniceae</taxon>
        <taxon>Melinidinae</taxon>
        <taxon>Urochloa</taxon>
    </lineage>
</organism>
<accession>A0ABC8Z1I0</accession>
<evidence type="ECO:0000256" key="1">
    <source>
        <dbReference type="SAM" id="MobiDB-lite"/>
    </source>
</evidence>
<dbReference type="Proteomes" id="UP001497457">
    <property type="component" value="Chromosome 17b"/>
</dbReference>
<reference evidence="3" key="1">
    <citation type="submission" date="2024-06" db="EMBL/GenBank/DDBJ databases">
        <authorList>
            <person name="Ryan C."/>
        </authorList>
    </citation>
    <scope>NUCLEOTIDE SEQUENCE [LARGE SCALE GENOMIC DNA]</scope>
</reference>
<feature type="region of interest" description="Disordered" evidence="1">
    <location>
        <begin position="17"/>
        <end position="96"/>
    </location>
</feature>
<sequence length="96" mass="10176">MHYDQDSVPLLSQLSSTMVSQMVTESSQSRSIGGQPLPDSAFILSNIPAERPLPPTTATKMGRARATKRKEAPTAPKKATTTKKAKAPKKGASGQP</sequence>